<reference evidence="6" key="1">
    <citation type="submission" date="2020-02" db="EMBL/GenBank/DDBJ databases">
        <authorList>
            <person name="Meier V. D."/>
        </authorList>
    </citation>
    <scope>NUCLEOTIDE SEQUENCE</scope>
    <source>
        <strain evidence="6">AVDCRST_MAG63</strain>
    </source>
</reference>
<dbReference type="Gene3D" id="2.40.10.120">
    <property type="match status" value="1"/>
</dbReference>
<dbReference type="PANTHER" id="PTHR43343:SF3">
    <property type="entry name" value="PROTEASE DO-LIKE 8, CHLOROPLASTIC"/>
    <property type="match status" value="1"/>
</dbReference>
<evidence type="ECO:0000256" key="4">
    <source>
        <dbReference type="ARBA" id="ARBA00022825"/>
    </source>
</evidence>
<dbReference type="InterPro" id="IPR009003">
    <property type="entry name" value="Peptidase_S1_PA"/>
</dbReference>
<dbReference type="PROSITE" id="PS50106">
    <property type="entry name" value="PDZ"/>
    <property type="match status" value="1"/>
</dbReference>
<dbReference type="InterPro" id="IPR001478">
    <property type="entry name" value="PDZ"/>
</dbReference>
<dbReference type="InterPro" id="IPR051201">
    <property type="entry name" value="Chloro_Bact_Ser_Proteases"/>
</dbReference>
<evidence type="ECO:0000313" key="6">
    <source>
        <dbReference type="EMBL" id="CAA9259588.1"/>
    </source>
</evidence>
<dbReference type="EMBL" id="CADCTO010000306">
    <property type="protein sequence ID" value="CAA9259588.1"/>
    <property type="molecule type" value="Genomic_DNA"/>
</dbReference>
<accession>A0A6J4IV19</accession>
<organism evidence="6">
    <name type="scientific">uncultured Armatimonadetes bacterium</name>
    <dbReference type="NCBI Taxonomy" id="157466"/>
    <lineage>
        <taxon>Bacteria</taxon>
        <taxon>Bacillati</taxon>
        <taxon>Armatimonadota</taxon>
        <taxon>environmental samples</taxon>
    </lineage>
</organism>
<protein>
    <submittedName>
        <fullName evidence="6">HtrA protease/chaperone protein</fullName>
    </submittedName>
</protein>
<keyword evidence="2 6" id="KW-0645">Protease</keyword>
<dbReference type="Pfam" id="PF13180">
    <property type="entry name" value="PDZ_2"/>
    <property type="match status" value="1"/>
</dbReference>
<name>A0A6J4IV19_9BACT</name>
<proteinExistence type="inferred from homology"/>
<evidence type="ECO:0000256" key="1">
    <source>
        <dbReference type="ARBA" id="ARBA00010541"/>
    </source>
</evidence>
<dbReference type="SUPFAM" id="SSF50494">
    <property type="entry name" value="Trypsin-like serine proteases"/>
    <property type="match status" value="1"/>
</dbReference>
<dbReference type="GO" id="GO:0006508">
    <property type="term" value="P:proteolysis"/>
    <property type="evidence" value="ECO:0007669"/>
    <property type="project" value="UniProtKB-KW"/>
</dbReference>
<dbReference type="PROSITE" id="PS51257">
    <property type="entry name" value="PROKAR_LIPOPROTEIN"/>
    <property type="match status" value="1"/>
</dbReference>
<dbReference type="CDD" id="cd06779">
    <property type="entry name" value="cpPDZ_Deg_HtrA-like"/>
    <property type="match status" value="1"/>
</dbReference>
<evidence type="ECO:0000259" key="5">
    <source>
        <dbReference type="PROSITE" id="PS50106"/>
    </source>
</evidence>
<evidence type="ECO:0000256" key="2">
    <source>
        <dbReference type="ARBA" id="ARBA00022670"/>
    </source>
</evidence>
<dbReference type="PANTHER" id="PTHR43343">
    <property type="entry name" value="PEPTIDASE S12"/>
    <property type="match status" value="1"/>
</dbReference>
<dbReference type="InterPro" id="IPR001940">
    <property type="entry name" value="Peptidase_S1C"/>
</dbReference>
<dbReference type="GO" id="GO:0004252">
    <property type="term" value="F:serine-type endopeptidase activity"/>
    <property type="evidence" value="ECO:0007669"/>
    <property type="project" value="InterPro"/>
</dbReference>
<keyword evidence="3" id="KW-0378">Hydrolase</keyword>
<feature type="domain" description="PDZ" evidence="5">
    <location>
        <begin position="324"/>
        <end position="376"/>
    </location>
</feature>
<dbReference type="PRINTS" id="PR00834">
    <property type="entry name" value="PROTEASES2C"/>
</dbReference>
<keyword evidence="4" id="KW-0720">Serine protease</keyword>
<dbReference type="SUPFAM" id="SSF50156">
    <property type="entry name" value="PDZ domain-like"/>
    <property type="match status" value="1"/>
</dbReference>
<gene>
    <name evidence="6" type="ORF">AVDCRST_MAG63-2361</name>
</gene>
<dbReference type="InterPro" id="IPR036034">
    <property type="entry name" value="PDZ_sf"/>
</dbReference>
<dbReference type="FunFam" id="2.40.10.10:FF:000001">
    <property type="entry name" value="Periplasmic serine protease DegS"/>
    <property type="match status" value="1"/>
</dbReference>
<sequence length="399" mass="41980">MKKLIGYVLVFVLGFGACALILQSTGAGVYNAGATSRGRETISEALAQPARPTPSVSNASAVADAAARVEPAVVNIDIEGRRNAVVPFGVLPDNYTFQGSGSGIILSGDGYVVTNNHVIEPVASRRGGRITITLDNGKTFNSVEIVGRDPRSDLAVLKINGARNLAAARLGDSDRLRVGDWAIAVGNPLGFNSTVTLGIVSALNRRGFRVESGALDRVIQTDAAINPGNSGGALADISGQVVGINTAIASSTGASVGIGFAIPINQARRIINQLVKSGEVVRPYLGIVYSPLSLVERDGLPPGVVLPDDNQGALIFPQRDQAAIVPGSPAAKAGLRPYDVIREIDGRRVENVDIVKDVIQEKQVGDKIRMTIWRAGRTLEVTVTLERMPRNFASPQQQP</sequence>
<dbReference type="Gene3D" id="2.30.42.10">
    <property type="match status" value="1"/>
</dbReference>
<dbReference type="Pfam" id="PF13365">
    <property type="entry name" value="Trypsin_2"/>
    <property type="match status" value="1"/>
</dbReference>
<dbReference type="AlphaFoldDB" id="A0A6J4IV19"/>
<comment type="similarity">
    <text evidence="1">Belongs to the peptidase S1C family.</text>
</comment>
<dbReference type="SMART" id="SM00228">
    <property type="entry name" value="PDZ"/>
    <property type="match status" value="1"/>
</dbReference>
<evidence type="ECO:0000256" key="3">
    <source>
        <dbReference type="ARBA" id="ARBA00022801"/>
    </source>
</evidence>